<dbReference type="VEuPathDB" id="FungiDB:HCDG_05096"/>
<organism evidence="1 2">
    <name type="scientific">Ajellomyces capsulatus (strain H143)</name>
    <name type="common">Darling's disease fungus</name>
    <name type="synonym">Histoplasma capsulatum</name>
    <dbReference type="NCBI Taxonomy" id="544712"/>
    <lineage>
        <taxon>Eukaryota</taxon>
        <taxon>Fungi</taxon>
        <taxon>Dikarya</taxon>
        <taxon>Ascomycota</taxon>
        <taxon>Pezizomycotina</taxon>
        <taxon>Eurotiomycetes</taxon>
        <taxon>Eurotiomycetidae</taxon>
        <taxon>Onygenales</taxon>
        <taxon>Ajellomycetaceae</taxon>
        <taxon>Histoplasma</taxon>
    </lineage>
</organism>
<evidence type="ECO:0000313" key="1">
    <source>
        <dbReference type="EMBL" id="EER40507.1"/>
    </source>
</evidence>
<gene>
    <name evidence="1" type="ORF">HCDG_05096</name>
</gene>
<dbReference type="HOGENOM" id="CLU_1348603_0_0_1"/>
<evidence type="ECO:0000313" key="2">
    <source>
        <dbReference type="Proteomes" id="UP000002624"/>
    </source>
</evidence>
<dbReference type="OMA" id="NAATYHI"/>
<dbReference type="AlphaFoldDB" id="C6HGK5"/>
<dbReference type="EMBL" id="GG692426">
    <property type="protein sequence ID" value="EER40507.1"/>
    <property type="molecule type" value="Genomic_DNA"/>
</dbReference>
<proteinExistence type="predicted"/>
<protein>
    <submittedName>
        <fullName evidence="1">Uncharacterized protein</fullName>
    </submittedName>
</protein>
<dbReference type="Proteomes" id="UP000002624">
    <property type="component" value="Unassembled WGS sequence"/>
</dbReference>
<reference evidence="2" key="1">
    <citation type="submission" date="2009-05" db="EMBL/GenBank/DDBJ databases">
        <title>The genome sequence of Ajellomyces capsulatus strain H143.</title>
        <authorList>
            <person name="Champion M."/>
            <person name="Cuomo C.A."/>
            <person name="Ma L.-J."/>
            <person name="Henn M.R."/>
            <person name="Sil A."/>
            <person name="Goldman B."/>
            <person name="Young S.K."/>
            <person name="Kodira C.D."/>
            <person name="Zeng Q."/>
            <person name="Koehrsen M."/>
            <person name="Alvarado L."/>
            <person name="Berlin A.M."/>
            <person name="Borenstein D."/>
            <person name="Chen Z."/>
            <person name="Engels R."/>
            <person name="Freedman E."/>
            <person name="Gellesch M."/>
            <person name="Goldberg J."/>
            <person name="Griggs A."/>
            <person name="Gujja S."/>
            <person name="Heiman D.I."/>
            <person name="Hepburn T.A."/>
            <person name="Howarth C."/>
            <person name="Jen D."/>
            <person name="Larson L."/>
            <person name="Lewis B."/>
            <person name="Mehta T."/>
            <person name="Park D."/>
            <person name="Pearson M."/>
            <person name="Roberts A."/>
            <person name="Saif S."/>
            <person name="Shea T.D."/>
            <person name="Shenoy N."/>
            <person name="Sisk P."/>
            <person name="Stolte C."/>
            <person name="Sykes S."/>
            <person name="Walk T."/>
            <person name="White J."/>
            <person name="Yandava C."/>
            <person name="Klein B."/>
            <person name="McEwen J.G."/>
            <person name="Puccia R."/>
            <person name="Goldman G.H."/>
            <person name="Felipe M.S."/>
            <person name="Nino-Vega G."/>
            <person name="San-Blas G."/>
            <person name="Taylor J.W."/>
            <person name="Mendoza L."/>
            <person name="Galagan J.E."/>
            <person name="Nusbaum C."/>
            <person name="Birren B.W."/>
        </authorList>
    </citation>
    <scope>NUCLEOTIDE SEQUENCE [LARGE SCALE GENOMIC DNA]</scope>
    <source>
        <strain evidence="2">H143</strain>
    </source>
</reference>
<accession>C6HGK5</accession>
<sequence>MFIFTLEEAAVVTAFLKLAAELLALPNFGWIGHLSDGEVSTACTLFTPPCPLFWKDLQQSCETLLIINVGPDISRASSSSMPIMWWAICSSKYQALTAVDSLHLWVHTFSTDVTAKAMDNTWTDSQEYRDYTIGERVFLGAGNASCQSLNAATYHIQNLTLRIALLIHQPTGSVKGESRHSQLIMQRTFLYHSTFAFSQMVTD</sequence>
<name>C6HGK5_AJECH</name>